<evidence type="ECO:0000256" key="10">
    <source>
        <dbReference type="ARBA" id="ARBA00048807"/>
    </source>
</evidence>
<dbReference type="RefSeq" id="WP_110017423.1">
    <property type="nucleotide sequence ID" value="NZ_QGTJ01000002.1"/>
</dbReference>
<dbReference type="Pfam" id="PF01242">
    <property type="entry name" value="PTPS"/>
    <property type="match status" value="3"/>
</dbReference>
<dbReference type="Gene3D" id="3.30.479.10">
    <property type="entry name" value="6-pyruvoyl tetrahydropterin synthase/QueD"/>
    <property type="match status" value="3"/>
</dbReference>
<evidence type="ECO:0000256" key="1">
    <source>
        <dbReference type="ARBA" id="ARBA00001947"/>
    </source>
</evidence>
<comment type="similarity">
    <text evidence="3">Belongs to the PTPS family. QueD subfamily.</text>
</comment>
<keyword evidence="6" id="KW-0479">Metal-binding</keyword>
<dbReference type="OrthoDB" id="9804698at2"/>
<name>A0A317MYN5_9GAMM</name>
<dbReference type="PANTHER" id="PTHR12589">
    <property type="entry name" value="PYRUVOYL TETRAHYDROBIOPTERIN SYNTHASE"/>
    <property type="match status" value="1"/>
</dbReference>
<evidence type="ECO:0000313" key="12">
    <source>
        <dbReference type="Proteomes" id="UP000246569"/>
    </source>
</evidence>
<keyword evidence="7" id="KW-0862">Zinc</keyword>
<gene>
    <name evidence="11" type="ORF">C7443_102452</name>
</gene>
<evidence type="ECO:0000256" key="5">
    <source>
        <dbReference type="ARBA" id="ARBA00018141"/>
    </source>
</evidence>
<organism evidence="11 12">
    <name type="scientific">Plasticicumulans acidivorans</name>
    <dbReference type="NCBI Taxonomy" id="886464"/>
    <lineage>
        <taxon>Bacteria</taxon>
        <taxon>Pseudomonadati</taxon>
        <taxon>Pseudomonadota</taxon>
        <taxon>Gammaproteobacteria</taxon>
        <taxon>Candidatus Competibacteraceae</taxon>
        <taxon>Plasticicumulans</taxon>
    </lineage>
</organism>
<accession>A0A317MYN5</accession>
<keyword evidence="12" id="KW-1185">Reference proteome</keyword>
<evidence type="ECO:0000256" key="6">
    <source>
        <dbReference type="ARBA" id="ARBA00022723"/>
    </source>
</evidence>
<dbReference type="InterPro" id="IPR007115">
    <property type="entry name" value="6-PTP_synth/QueD"/>
</dbReference>
<dbReference type="InterPro" id="IPR038418">
    <property type="entry name" value="6-PTP_synth/QueD_sf"/>
</dbReference>
<dbReference type="Proteomes" id="UP000246569">
    <property type="component" value="Unassembled WGS sequence"/>
</dbReference>
<dbReference type="UniPathway" id="UPA00391"/>
<evidence type="ECO:0000256" key="4">
    <source>
        <dbReference type="ARBA" id="ARBA00012982"/>
    </source>
</evidence>
<comment type="caution">
    <text evidence="11">The sequence shown here is derived from an EMBL/GenBank/DDBJ whole genome shotgun (WGS) entry which is preliminary data.</text>
</comment>
<evidence type="ECO:0000313" key="11">
    <source>
        <dbReference type="EMBL" id="PWV64799.1"/>
    </source>
</evidence>
<dbReference type="GO" id="GO:0046872">
    <property type="term" value="F:metal ion binding"/>
    <property type="evidence" value="ECO:0007669"/>
    <property type="project" value="UniProtKB-KW"/>
</dbReference>
<evidence type="ECO:0000256" key="3">
    <source>
        <dbReference type="ARBA" id="ARBA00008900"/>
    </source>
</evidence>
<evidence type="ECO:0000256" key="9">
    <source>
        <dbReference type="ARBA" id="ARBA00031449"/>
    </source>
</evidence>
<proteinExistence type="inferred from homology"/>
<dbReference type="SUPFAM" id="SSF55620">
    <property type="entry name" value="Tetrahydrobiopterin biosynthesis enzymes-like"/>
    <property type="match status" value="3"/>
</dbReference>
<dbReference type="GO" id="GO:0070497">
    <property type="term" value="F:6-carboxytetrahydropterin synthase activity"/>
    <property type="evidence" value="ECO:0007669"/>
    <property type="project" value="UniProtKB-EC"/>
</dbReference>
<comment type="pathway">
    <text evidence="2">Purine metabolism; 7-cyano-7-deazaguanine biosynthesis.</text>
</comment>
<comment type="catalytic activity">
    <reaction evidence="10">
        <text>7,8-dihydroneopterin 3'-triphosphate + H2O = 6-carboxy-5,6,7,8-tetrahydropterin + triphosphate + acetaldehyde + 2 H(+)</text>
        <dbReference type="Rhea" id="RHEA:27966"/>
        <dbReference type="ChEBI" id="CHEBI:15343"/>
        <dbReference type="ChEBI" id="CHEBI:15377"/>
        <dbReference type="ChEBI" id="CHEBI:15378"/>
        <dbReference type="ChEBI" id="CHEBI:18036"/>
        <dbReference type="ChEBI" id="CHEBI:58462"/>
        <dbReference type="ChEBI" id="CHEBI:61032"/>
        <dbReference type="EC" id="4.1.2.50"/>
    </reaction>
</comment>
<sequence length="365" mass="40077">MSERVYTVARAPFEAACRIPTLPATHPASRLHGHSYAARVRARLPEDWAGFAGAGVENLAAHLAAAVAPLDYAYLNELIAVPTDENLARWIGGRLLDVPGIESLGLRSTPDAGVDLDADGSAHVWRRFRFEAAHFLPNVPAGHQCGRMHGHGFEVVLHANQDLGGADMGVDQDRLAEVWAPLAAELDHACLNELPGLACPTSEVLARWIWRRLRDELPELSWVTVFETASAGCQYDGEYFRIWKEQRFEAALRLPAAPEDDPRGRLHGHSYGIRLHVAAPLDEVMGWTVDFGDVKRLFTPVYARLDHHRLDGLDGLPSADAANLARWIRAQCAESLPMLDRIDLFETPGNGVALCWGRLAPALPG</sequence>
<protein>
    <recommendedName>
        <fullName evidence="5">6-carboxy-5,6,7,8-tetrahydropterin synthase</fullName>
        <ecNumber evidence="4">4.1.2.50</ecNumber>
    </recommendedName>
    <alternativeName>
        <fullName evidence="9">Queuosine biosynthesis protein QueD</fullName>
    </alternativeName>
</protein>
<evidence type="ECO:0000256" key="2">
    <source>
        <dbReference type="ARBA" id="ARBA00005061"/>
    </source>
</evidence>
<dbReference type="EC" id="4.1.2.50" evidence="4"/>
<evidence type="ECO:0000256" key="8">
    <source>
        <dbReference type="ARBA" id="ARBA00023239"/>
    </source>
</evidence>
<comment type="cofactor">
    <cofactor evidence="1">
        <name>Zn(2+)</name>
        <dbReference type="ChEBI" id="CHEBI:29105"/>
    </cofactor>
</comment>
<dbReference type="AlphaFoldDB" id="A0A317MYN5"/>
<dbReference type="EMBL" id="QGTJ01000002">
    <property type="protein sequence ID" value="PWV64799.1"/>
    <property type="molecule type" value="Genomic_DNA"/>
</dbReference>
<reference evidence="11 12" key="1">
    <citation type="submission" date="2018-05" db="EMBL/GenBank/DDBJ databases">
        <title>Genomic Encyclopedia of Type Strains, Phase IV (KMG-IV): sequencing the most valuable type-strain genomes for metagenomic binning, comparative biology and taxonomic classification.</title>
        <authorList>
            <person name="Goeker M."/>
        </authorList>
    </citation>
    <scope>NUCLEOTIDE SEQUENCE [LARGE SCALE GENOMIC DNA]</scope>
    <source>
        <strain evidence="11 12">DSM 23606</strain>
    </source>
</reference>
<evidence type="ECO:0000256" key="7">
    <source>
        <dbReference type="ARBA" id="ARBA00022833"/>
    </source>
</evidence>
<dbReference type="PANTHER" id="PTHR12589:SF7">
    <property type="entry name" value="6-PYRUVOYL TETRAHYDROBIOPTERIN SYNTHASE"/>
    <property type="match status" value="1"/>
</dbReference>
<keyword evidence="8" id="KW-0456">Lyase</keyword>